<feature type="compositionally biased region" description="Low complexity" evidence="2">
    <location>
        <begin position="133"/>
        <end position="148"/>
    </location>
</feature>
<dbReference type="InterPro" id="IPR001878">
    <property type="entry name" value="Znf_CCHC"/>
</dbReference>
<evidence type="ECO:0000259" key="3">
    <source>
        <dbReference type="PROSITE" id="PS50158"/>
    </source>
</evidence>
<dbReference type="GO" id="GO:0008270">
    <property type="term" value="F:zinc ion binding"/>
    <property type="evidence" value="ECO:0007669"/>
    <property type="project" value="UniProtKB-KW"/>
</dbReference>
<dbReference type="PANTHER" id="PTHR22639:SF3">
    <property type="entry name" value="ZINC FINGER CCHC DOMAIN-CONTAINING PROTEIN 3"/>
    <property type="match status" value="1"/>
</dbReference>
<feature type="compositionally biased region" description="Basic and acidic residues" evidence="2">
    <location>
        <begin position="187"/>
        <end position="208"/>
    </location>
</feature>
<keyword evidence="1" id="KW-0862">Zinc</keyword>
<dbReference type="PROSITE" id="PS50158">
    <property type="entry name" value="ZF_CCHC"/>
    <property type="match status" value="1"/>
</dbReference>
<keyword evidence="1" id="KW-0863">Zinc-finger</keyword>
<accession>A0A131Y750</accession>
<dbReference type="InterPro" id="IPR036875">
    <property type="entry name" value="Znf_CCHC_sf"/>
</dbReference>
<dbReference type="EMBL" id="GEFM01001478">
    <property type="protein sequence ID" value="JAP74318.1"/>
    <property type="molecule type" value="mRNA"/>
</dbReference>
<proteinExistence type="evidence at transcript level"/>
<feature type="domain" description="CCHC-type" evidence="3">
    <location>
        <begin position="46"/>
        <end position="60"/>
    </location>
</feature>
<organism evidence="4">
    <name type="scientific">Ixodes ricinus</name>
    <name type="common">Common tick</name>
    <name type="synonym">Acarus ricinus</name>
    <dbReference type="NCBI Taxonomy" id="34613"/>
    <lineage>
        <taxon>Eukaryota</taxon>
        <taxon>Metazoa</taxon>
        <taxon>Ecdysozoa</taxon>
        <taxon>Arthropoda</taxon>
        <taxon>Chelicerata</taxon>
        <taxon>Arachnida</taxon>
        <taxon>Acari</taxon>
        <taxon>Parasitiformes</taxon>
        <taxon>Ixodida</taxon>
        <taxon>Ixodoidea</taxon>
        <taxon>Ixodidae</taxon>
        <taxon>Ixodinae</taxon>
        <taxon>Ixodes</taxon>
    </lineage>
</organism>
<evidence type="ECO:0000256" key="1">
    <source>
        <dbReference type="PROSITE-ProRule" id="PRU00047"/>
    </source>
</evidence>
<dbReference type="PANTHER" id="PTHR22639">
    <property type="entry name" value="GAG-RELATED PROTEIN"/>
    <property type="match status" value="1"/>
</dbReference>
<dbReference type="GO" id="GO:0003690">
    <property type="term" value="F:double-stranded DNA binding"/>
    <property type="evidence" value="ECO:0007669"/>
    <property type="project" value="InterPro"/>
</dbReference>
<dbReference type="GO" id="GO:0002218">
    <property type="term" value="P:activation of innate immune response"/>
    <property type="evidence" value="ECO:0007669"/>
    <property type="project" value="InterPro"/>
</dbReference>
<dbReference type="GO" id="GO:0003723">
    <property type="term" value="F:RNA binding"/>
    <property type="evidence" value="ECO:0007669"/>
    <property type="project" value="InterPro"/>
</dbReference>
<feature type="non-terminal residue" evidence="4">
    <location>
        <position position="1"/>
    </location>
</feature>
<evidence type="ECO:0000313" key="4">
    <source>
        <dbReference type="EMBL" id="JAP74318.1"/>
    </source>
</evidence>
<reference evidence="4" key="1">
    <citation type="submission" date="2016-02" db="EMBL/GenBank/DDBJ databases">
        <title>RNAseq analyses of the midgut from blood- or serum-fed Ixodes ricinus ticks.</title>
        <authorList>
            <person name="Perner J."/>
            <person name="Provaznik J."/>
            <person name="Schrenkova J."/>
            <person name="Urbanova V."/>
            <person name="Ribeiro J.M."/>
            <person name="Kopacek P."/>
        </authorList>
    </citation>
    <scope>NUCLEOTIDE SEQUENCE</scope>
    <source>
        <tissue evidence="4">Gut</tissue>
    </source>
</reference>
<feature type="region of interest" description="Disordered" evidence="2">
    <location>
        <begin position="88"/>
        <end position="234"/>
    </location>
</feature>
<evidence type="ECO:0000256" key="2">
    <source>
        <dbReference type="SAM" id="MobiDB-lite"/>
    </source>
</evidence>
<protein>
    <recommendedName>
        <fullName evidence="3">CCHC-type domain-containing protein</fullName>
    </recommendedName>
</protein>
<sequence>FDGVESTTRIVRLVLREGVALDRLPHQLRLGGGTVLVVVPGRAPICLRCRMTGHIRRDCRAPRCADCHAFGHERDDCVRSYASAAGRGASDVNNDELMDEEEAEKAAAPAGALPVQPKEVNEATSTVSAEVNAPSPQQPSAAAPASQQVVELVEPKAAIPPVNNEKGAATAHDAEEKMDNEAGSAKRPHEDVSTVSQEHRQHQQEKKWKMVAGWTGVDGKPRSSASRSRDKLTP</sequence>
<dbReference type="Gene3D" id="4.10.60.10">
    <property type="entry name" value="Zinc finger, CCHC-type"/>
    <property type="match status" value="1"/>
</dbReference>
<dbReference type="AlphaFoldDB" id="A0A131Y750"/>
<name>A0A131Y750_IXORI</name>
<dbReference type="SUPFAM" id="SSF57756">
    <property type="entry name" value="Retrovirus zinc finger-like domains"/>
    <property type="match status" value="1"/>
</dbReference>
<dbReference type="InterPro" id="IPR042509">
    <property type="entry name" value="ZCCHC3"/>
</dbReference>
<feature type="compositionally biased region" description="Acidic residues" evidence="2">
    <location>
        <begin position="93"/>
        <end position="103"/>
    </location>
</feature>
<keyword evidence="1" id="KW-0479">Metal-binding</keyword>